<proteinExistence type="predicted"/>
<feature type="non-terminal residue" evidence="1">
    <location>
        <position position="142"/>
    </location>
</feature>
<protein>
    <submittedName>
        <fullName evidence="1">Uncharacterized protein</fullName>
    </submittedName>
</protein>
<name>A0A392R890_9FABA</name>
<organism evidence="1 2">
    <name type="scientific">Trifolium medium</name>
    <dbReference type="NCBI Taxonomy" id="97028"/>
    <lineage>
        <taxon>Eukaryota</taxon>
        <taxon>Viridiplantae</taxon>
        <taxon>Streptophyta</taxon>
        <taxon>Embryophyta</taxon>
        <taxon>Tracheophyta</taxon>
        <taxon>Spermatophyta</taxon>
        <taxon>Magnoliopsida</taxon>
        <taxon>eudicotyledons</taxon>
        <taxon>Gunneridae</taxon>
        <taxon>Pentapetalae</taxon>
        <taxon>rosids</taxon>
        <taxon>fabids</taxon>
        <taxon>Fabales</taxon>
        <taxon>Fabaceae</taxon>
        <taxon>Papilionoideae</taxon>
        <taxon>50 kb inversion clade</taxon>
        <taxon>NPAAA clade</taxon>
        <taxon>Hologalegina</taxon>
        <taxon>IRL clade</taxon>
        <taxon>Trifolieae</taxon>
        <taxon>Trifolium</taxon>
    </lineage>
</organism>
<reference evidence="1 2" key="1">
    <citation type="journal article" date="2018" name="Front. Plant Sci.">
        <title>Red Clover (Trifolium pratense) and Zigzag Clover (T. medium) - A Picture of Genomic Similarities and Differences.</title>
        <authorList>
            <person name="Dluhosova J."/>
            <person name="Istvanek J."/>
            <person name="Nedelnik J."/>
            <person name="Repkova J."/>
        </authorList>
    </citation>
    <scope>NUCLEOTIDE SEQUENCE [LARGE SCALE GENOMIC DNA]</scope>
    <source>
        <strain evidence="2">cv. 10/8</strain>
        <tissue evidence="1">Leaf</tissue>
    </source>
</reference>
<accession>A0A392R890</accession>
<dbReference type="AlphaFoldDB" id="A0A392R890"/>
<dbReference type="EMBL" id="LXQA010194109">
    <property type="protein sequence ID" value="MCI32274.1"/>
    <property type="molecule type" value="Genomic_DNA"/>
</dbReference>
<evidence type="ECO:0000313" key="2">
    <source>
        <dbReference type="Proteomes" id="UP000265520"/>
    </source>
</evidence>
<comment type="caution">
    <text evidence="1">The sequence shown here is derived from an EMBL/GenBank/DDBJ whole genome shotgun (WGS) entry which is preliminary data.</text>
</comment>
<dbReference type="Proteomes" id="UP000265520">
    <property type="component" value="Unassembled WGS sequence"/>
</dbReference>
<keyword evidence="2" id="KW-1185">Reference proteome</keyword>
<evidence type="ECO:0000313" key="1">
    <source>
        <dbReference type="EMBL" id="MCI32274.1"/>
    </source>
</evidence>
<sequence length="142" mass="15627">MASLRSMQDQLGIISQLLAEMMVESKESNDVALSNSNDYHSFTEQTDFPAIHGEDPFFDGNYVPSTTPIKALSSVAVFKDTIPKQEEWVPKSPNPCNFTMLNLFSTPIPPSPSHMITAISLSKPLAGDQFSTQCVMPPSWSD</sequence>